<dbReference type="AlphaFoldDB" id="A0A0D0U3K9"/>
<dbReference type="GO" id="GO:0006506">
    <property type="term" value="P:GPI anchor biosynthetic process"/>
    <property type="evidence" value="ECO:0007669"/>
    <property type="project" value="UniProtKB-UniPathway"/>
</dbReference>
<comment type="function">
    <text evidence="1">Catalytic subunit in the complex catalyzing the transfer of N-acetylglucosamine from UDP-N-acetylglucosamine to phosphatidylinositol, the first step of GPI biosynthesis.</text>
</comment>
<keyword evidence="3" id="KW-0337">GPI-anchor biosynthesis</keyword>
<feature type="compositionally biased region" description="Basic and acidic residues" evidence="7">
    <location>
        <begin position="313"/>
        <end position="326"/>
    </location>
</feature>
<dbReference type="SMART" id="SM00563">
    <property type="entry name" value="PlsC"/>
    <property type="match status" value="1"/>
</dbReference>
<dbReference type="InterPro" id="IPR004552">
    <property type="entry name" value="AGP_acyltrans"/>
</dbReference>
<feature type="transmembrane region" description="Helical" evidence="8">
    <location>
        <begin position="736"/>
        <end position="759"/>
    </location>
</feature>
<dbReference type="InterPro" id="IPR039507">
    <property type="entry name" value="PIG-A/GPI3"/>
</dbReference>
<dbReference type="GO" id="GO:0003841">
    <property type="term" value="F:1-acylglycerol-3-phosphate O-acyltransferase activity"/>
    <property type="evidence" value="ECO:0007669"/>
    <property type="project" value="UniProtKB-UniRule"/>
</dbReference>
<dbReference type="EC" id="2.3.1.51" evidence="6"/>
<protein>
    <recommendedName>
        <fullName evidence="6">1-acyl-sn-glycerol-3-phosphate acyltransferase</fullName>
        <ecNumber evidence="6">2.3.1.51</ecNumber>
    </recommendedName>
</protein>
<evidence type="ECO:0000256" key="8">
    <source>
        <dbReference type="SAM" id="Phobius"/>
    </source>
</evidence>
<evidence type="ECO:0000256" key="2">
    <source>
        <dbReference type="ARBA" id="ARBA00004687"/>
    </source>
</evidence>
<feature type="region of interest" description="Disordered" evidence="7">
    <location>
        <begin position="254"/>
        <end position="346"/>
    </location>
</feature>
<keyword evidence="8" id="KW-0812">Transmembrane</keyword>
<comment type="pathway">
    <text evidence="2">Glycolipid biosynthesis; glycosylphosphatidylinositol-anchor biosynthesis.</text>
</comment>
<evidence type="ECO:0000256" key="3">
    <source>
        <dbReference type="ARBA" id="ARBA00022502"/>
    </source>
</evidence>
<keyword evidence="8" id="KW-0472">Membrane</keyword>
<dbReference type="PANTHER" id="PTHR45871">
    <property type="entry name" value="N-ACETYLGLUCOSAMINYL-PHOSPHATIDYLINOSITOL BIOSYNTHETIC PROTEIN"/>
    <property type="match status" value="1"/>
</dbReference>
<feature type="compositionally biased region" description="Acidic residues" evidence="7">
    <location>
        <begin position="301"/>
        <end position="310"/>
    </location>
</feature>
<dbReference type="Proteomes" id="UP000053392">
    <property type="component" value="Unassembled WGS sequence"/>
</dbReference>
<dbReference type="NCBIfam" id="TIGR00530">
    <property type="entry name" value="AGP_acyltrn"/>
    <property type="match status" value="1"/>
</dbReference>
<dbReference type="Pfam" id="PF08288">
    <property type="entry name" value="PIGA"/>
    <property type="match status" value="1"/>
</dbReference>
<feature type="domain" description="Phospholipid/glycerol acyltransferase" evidence="9">
    <location>
        <begin position="87"/>
        <end position="204"/>
    </location>
</feature>
<accession>A0A0D0U3K9</accession>
<dbReference type="UniPathway" id="UPA00196"/>
<dbReference type="CDD" id="cd03796">
    <property type="entry name" value="GT4_PIG-A-like"/>
    <property type="match status" value="1"/>
</dbReference>
<dbReference type="CDD" id="cd07989">
    <property type="entry name" value="LPLAT_AGPAT-like"/>
    <property type="match status" value="1"/>
</dbReference>
<keyword evidence="11" id="KW-1185">Reference proteome</keyword>
<feature type="compositionally biased region" description="Polar residues" evidence="7">
    <location>
        <begin position="254"/>
        <end position="267"/>
    </location>
</feature>
<dbReference type="HOGENOM" id="CLU_019267_0_0_1"/>
<evidence type="ECO:0000256" key="1">
    <source>
        <dbReference type="ARBA" id="ARBA00003265"/>
    </source>
</evidence>
<dbReference type="InterPro" id="IPR013234">
    <property type="entry name" value="PIGA_GPI_anchor_biosynthesis"/>
</dbReference>
<comment type="domain">
    <text evidence="6">The HXXXXD motif is essential for acyltransferase activity and may constitute the binding site for the phosphate moiety of the glycerol-3-phosphate.</text>
</comment>
<dbReference type="SUPFAM" id="SSF69593">
    <property type="entry name" value="Glycerol-3-phosphate (1)-acyltransferase"/>
    <property type="match status" value="1"/>
</dbReference>
<name>A0A0D0U3K9_9TREE</name>
<dbReference type="SUPFAM" id="SSF53756">
    <property type="entry name" value="UDP-Glycosyltransferase/glycogen phosphorylase"/>
    <property type="match status" value="1"/>
</dbReference>
<dbReference type="EMBL" id="KN847897">
    <property type="protein sequence ID" value="KIR42748.1"/>
    <property type="molecule type" value="Genomic_DNA"/>
</dbReference>
<keyword evidence="6" id="KW-0444">Lipid biosynthesis</keyword>
<dbReference type="FunFam" id="3.40.50.2000:FF:000093">
    <property type="entry name" value="UDP-GlcNAc:PI a1-6 GlcNAc-transferase"/>
    <property type="match status" value="1"/>
</dbReference>
<evidence type="ECO:0000259" key="9">
    <source>
        <dbReference type="SMART" id="SM00563"/>
    </source>
</evidence>
<gene>
    <name evidence="10" type="ORF">I313_00951</name>
</gene>
<keyword evidence="5 6" id="KW-0808">Transferase</keyword>
<evidence type="ECO:0000256" key="4">
    <source>
        <dbReference type="ARBA" id="ARBA00022676"/>
    </source>
</evidence>
<evidence type="ECO:0000256" key="6">
    <source>
        <dbReference type="RuleBase" id="RU361267"/>
    </source>
</evidence>
<comment type="similarity">
    <text evidence="6">Belongs to the 1-acyl-sn-glycerol-3-phosphate acyltransferase family.</text>
</comment>
<feature type="transmembrane region" description="Helical" evidence="8">
    <location>
        <begin position="12"/>
        <end position="33"/>
    </location>
</feature>
<dbReference type="Gene3D" id="3.40.50.2000">
    <property type="entry name" value="Glycogen Phosphorylase B"/>
    <property type="match status" value="2"/>
</dbReference>
<dbReference type="GO" id="GO:0000506">
    <property type="term" value="C:glycosylphosphatidylinositol-N-acetylglucosaminyltransferase (GPI-GnT) complex"/>
    <property type="evidence" value="ECO:0007669"/>
    <property type="project" value="InterPro"/>
</dbReference>
<keyword evidence="6" id="KW-0443">Lipid metabolism</keyword>
<sequence length="797" mass="88770">MWEVIYYLNLTLYTVLLLSISFVAVVIAVVCSLTGRRLNTNYYVARTFYHVAGPILGWKFKVEGEQYLWELSGEHGGGKAGEKGRSMVMVGNHQSFVDILYLGRIFPKHAAIMAKKSLQWIPGLGWFMMMSGTVFINRSNNKSAIASLQQAGEEMKRKRISLWIFPEGTRHNSPEPELLNFKKGAFYLAVQAGVPIVPVVCENYNHLFNGKSHFRRGTLRIKVLPPISTAGLSTADVPKLIEKTRNAMLQTLQEISTPSPATSQTGSPDPLLGRSGRGREEYYTSGSPVPPEGVSSTAEIGAEEEAEAAVEDAVGREEADNGERHAPVFSQNDRGDETMTTAENVQKSSPKRLAIAMVSDFFFPIIGGVEGHIYSLSVELMRRGHKVIVITHSHPDRSGVHYLAPSLKVYYLPYLPITSSASLPNFLLFLPYFRHIILSENIQLIHGHGALSSLAHEAVLHAPLLEVKAVFTDHSLFGFGDAVGVLTNKLLGAALRCVDEVICVSNTGRENTVLRAQLDPSIVSVIPNALEAEHFKPDPSRADPDWITIVVISRLVHRKGIDLLISSAPQICALFPKVRFIVGGDGPKMVELEQMREKYELQGRVELLGRVNPGDVRDVLTKGQIYLSNSLTEAFGISIIEAASAGLFVVATKVGGVPEILPQDMIEFCRADEDDVIRALTHAIHTIQSLRHSPWSAHIRVRDMYSWSCVASRAEIVYLRAMSRPHREIGERMKRYLELGPVFGVVMCCILAVEHYFFWLLEWWNPRDKIQQVVKFQGVERFEDGGKKEEIQVRKEQ</sequence>
<dbReference type="GO" id="GO:0017176">
    <property type="term" value="F:phosphatidylinositol N-acetylglucosaminyltransferase activity"/>
    <property type="evidence" value="ECO:0007669"/>
    <property type="project" value="InterPro"/>
</dbReference>
<keyword evidence="6" id="KW-0594">Phospholipid biosynthesis</keyword>
<dbReference type="OrthoDB" id="734129at2759"/>
<keyword evidence="8" id="KW-1133">Transmembrane helix</keyword>
<evidence type="ECO:0000256" key="7">
    <source>
        <dbReference type="SAM" id="MobiDB-lite"/>
    </source>
</evidence>
<keyword evidence="6" id="KW-0012">Acyltransferase</keyword>
<evidence type="ECO:0000313" key="11">
    <source>
        <dbReference type="Proteomes" id="UP000053392"/>
    </source>
</evidence>
<dbReference type="Pfam" id="PF01553">
    <property type="entry name" value="Acyltransferase"/>
    <property type="match status" value="1"/>
</dbReference>
<evidence type="ECO:0000313" key="10">
    <source>
        <dbReference type="EMBL" id="KIR42748.1"/>
    </source>
</evidence>
<keyword evidence="6" id="KW-1208">Phospholipid metabolism</keyword>
<keyword evidence="4" id="KW-0328">Glycosyltransferase</keyword>
<dbReference type="InterPro" id="IPR001296">
    <property type="entry name" value="Glyco_trans_1"/>
</dbReference>
<proteinExistence type="inferred from homology"/>
<dbReference type="PANTHER" id="PTHR45871:SF1">
    <property type="entry name" value="PHOSPHATIDYLINOSITOL N-ACETYLGLUCOSAMINYLTRANSFERASE SUBUNIT A"/>
    <property type="match status" value="1"/>
</dbReference>
<evidence type="ECO:0000256" key="5">
    <source>
        <dbReference type="ARBA" id="ARBA00022679"/>
    </source>
</evidence>
<organism evidence="10 11">
    <name type="scientific">Cryptococcus deuterogattii Ram5</name>
    <dbReference type="NCBI Taxonomy" id="1296110"/>
    <lineage>
        <taxon>Eukaryota</taxon>
        <taxon>Fungi</taxon>
        <taxon>Dikarya</taxon>
        <taxon>Basidiomycota</taxon>
        <taxon>Agaricomycotina</taxon>
        <taxon>Tremellomycetes</taxon>
        <taxon>Tremellales</taxon>
        <taxon>Cryptococcaceae</taxon>
        <taxon>Cryptococcus</taxon>
        <taxon>Cryptococcus gattii species complex</taxon>
    </lineage>
</organism>
<dbReference type="InterPro" id="IPR002123">
    <property type="entry name" value="Plipid/glycerol_acylTrfase"/>
</dbReference>
<reference evidence="10 11" key="1">
    <citation type="submission" date="2015-01" db="EMBL/GenBank/DDBJ databases">
        <title>The Genome Sequence of Cryptococcus gattii Ram5.</title>
        <authorList>
            <consortium name="The Broad Institute Genomics Platform"/>
            <person name="Cuomo C."/>
            <person name="Litvintseva A."/>
            <person name="Chen Y."/>
            <person name="Heitman J."/>
            <person name="Sun S."/>
            <person name="Springer D."/>
            <person name="Dromer F."/>
            <person name="Young S."/>
            <person name="Zeng Q."/>
            <person name="Gargeya S."/>
            <person name="Abouelleil A."/>
            <person name="Alvarado L."/>
            <person name="Chapman S.B."/>
            <person name="Gainer-Dewar J."/>
            <person name="Goldberg J."/>
            <person name="Griggs A."/>
            <person name="Gujja S."/>
            <person name="Hansen M."/>
            <person name="Howarth C."/>
            <person name="Imamovic A."/>
            <person name="Larimer J."/>
            <person name="Murphy C."/>
            <person name="Naylor J."/>
            <person name="Pearson M."/>
            <person name="Priest M."/>
            <person name="Roberts A."/>
            <person name="Saif S."/>
            <person name="Shea T."/>
            <person name="Sykes S."/>
            <person name="Wortman J."/>
            <person name="Nusbaum C."/>
            <person name="Birren B."/>
        </authorList>
    </citation>
    <scope>NUCLEOTIDE SEQUENCE [LARGE SCALE GENOMIC DNA]</scope>
    <source>
        <strain evidence="10 11">Ram5</strain>
    </source>
</reference>
<comment type="catalytic activity">
    <reaction evidence="6">
        <text>a 1-acyl-sn-glycero-3-phosphate + an acyl-CoA = a 1,2-diacyl-sn-glycero-3-phosphate + CoA</text>
        <dbReference type="Rhea" id="RHEA:19709"/>
        <dbReference type="ChEBI" id="CHEBI:57287"/>
        <dbReference type="ChEBI" id="CHEBI:57970"/>
        <dbReference type="ChEBI" id="CHEBI:58342"/>
        <dbReference type="ChEBI" id="CHEBI:58608"/>
        <dbReference type="EC" id="2.3.1.51"/>
    </reaction>
</comment>
<dbReference type="Pfam" id="PF00534">
    <property type="entry name" value="Glycos_transf_1"/>
    <property type="match status" value="1"/>
</dbReference>